<feature type="non-terminal residue" evidence="2">
    <location>
        <position position="1"/>
    </location>
</feature>
<feature type="coiled-coil region" evidence="1">
    <location>
        <begin position="13"/>
        <end position="40"/>
    </location>
</feature>
<reference evidence="2" key="2">
    <citation type="journal article" date="2014" name="ISME J.">
        <title>Microbial stratification in low pH oxic and suboxic macroscopic growths along an acid mine drainage.</title>
        <authorList>
            <person name="Mendez-Garcia C."/>
            <person name="Mesa V."/>
            <person name="Sprenger R.R."/>
            <person name="Richter M."/>
            <person name="Diez M.S."/>
            <person name="Solano J."/>
            <person name="Bargiela R."/>
            <person name="Golyshina O.V."/>
            <person name="Manteca A."/>
            <person name="Ramos J.L."/>
            <person name="Gallego J.R."/>
            <person name="Llorente I."/>
            <person name="Martins Dos Santos V.A."/>
            <person name="Jensen O.N."/>
            <person name="Pelaez A.I."/>
            <person name="Sanchez J."/>
            <person name="Ferrer M."/>
        </authorList>
    </citation>
    <scope>NUCLEOTIDE SEQUENCE</scope>
</reference>
<comment type="caution">
    <text evidence="2">The sequence shown here is derived from an EMBL/GenBank/DDBJ whole genome shotgun (WGS) entry which is preliminary data.</text>
</comment>
<dbReference type="EMBL" id="AUZY01010664">
    <property type="protein sequence ID" value="EQD37677.1"/>
    <property type="molecule type" value="Genomic_DNA"/>
</dbReference>
<protein>
    <submittedName>
        <fullName evidence="2">SMC domain protein</fullName>
    </submittedName>
</protein>
<proteinExistence type="predicted"/>
<keyword evidence="1" id="KW-0175">Coiled coil</keyword>
<organism evidence="2">
    <name type="scientific">mine drainage metagenome</name>
    <dbReference type="NCBI Taxonomy" id="410659"/>
    <lineage>
        <taxon>unclassified sequences</taxon>
        <taxon>metagenomes</taxon>
        <taxon>ecological metagenomes</taxon>
    </lineage>
</organism>
<reference evidence="2" key="1">
    <citation type="submission" date="2013-08" db="EMBL/GenBank/DDBJ databases">
        <authorList>
            <person name="Mendez C."/>
            <person name="Richter M."/>
            <person name="Ferrer M."/>
            <person name="Sanchez J."/>
        </authorList>
    </citation>
    <scope>NUCLEOTIDE SEQUENCE</scope>
</reference>
<dbReference type="AlphaFoldDB" id="T0Z0H5"/>
<sequence>AVVERDPNAGAQKAKLRLELERSRGRIADVQREIKLIEERLSLLPGLEETQKRFQDAGLEERLKEKSLLVREERILATIKERLTPVSTLRQELAGLLPIDTAFLSAKALEGLPNSALLIEGAAILDQVTAQLQAIAGQIEQTLSVSDTGLSALRSRWNERRQTVETTYQALLRELQKSKIDGEEFIRLRRQIEELRPLREKK</sequence>
<name>T0Z0H5_9ZZZZ</name>
<evidence type="ECO:0000313" key="2">
    <source>
        <dbReference type="EMBL" id="EQD37677.1"/>
    </source>
</evidence>
<feature type="non-terminal residue" evidence="2">
    <location>
        <position position="202"/>
    </location>
</feature>
<accession>T0Z0H5</accession>
<gene>
    <name evidence="2" type="ORF">B1B_16035</name>
</gene>
<evidence type="ECO:0000256" key="1">
    <source>
        <dbReference type="SAM" id="Coils"/>
    </source>
</evidence>